<name>A0ABS1J486_9FIRM</name>
<evidence type="ECO:0000313" key="11">
    <source>
        <dbReference type="Proteomes" id="UP000604730"/>
    </source>
</evidence>
<evidence type="ECO:0000313" key="10">
    <source>
        <dbReference type="EMBL" id="MBK5898739.1"/>
    </source>
</evidence>
<keyword evidence="11" id="KW-1185">Reference proteome</keyword>
<evidence type="ECO:0000256" key="1">
    <source>
        <dbReference type="ARBA" id="ARBA00018672"/>
    </source>
</evidence>
<evidence type="ECO:0000256" key="6">
    <source>
        <dbReference type="ARBA" id="ARBA00024867"/>
    </source>
</evidence>
<dbReference type="SUPFAM" id="SSF52172">
    <property type="entry name" value="CheY-like"/>
    <property type="match status" value="1"/>
</dbReference>
<comment type="function">
    <text evidence="6">May play the central regulatory role in sporulation. It may be an element of the effector pathway responsible for the activation of sporulation genes in response to nutritional stress. Spo0A may act in concert with spo0H (a sigma factor) to control the expression of some genes that are critical to the sporulation process.</text>
</comment>
<keyword evidence="2 7" id="KW-0597">Phosphoprotein</keyword>
<feature type="modified residue" description="4-aspartylphosphate" evidence="7">
    <location>
        <position position="56"/>
    </location>
</feature>
<dbReference type="InterPro" id="IPR001789">
    <property type="entry name" value="Sig_transdc_resp-reg_receiver"/>
</dbReference>
<dbReference type="InterPro" id="IPR016032">
    <property type="entry name" value="Sig_transdc_resp-reg_C-effctor"/>
</dbReference>
<dbReference type="InterPro" id="IPR058245">
    <property type="entry name" value="NreC/VraR/RcsB-like_REC"/>
</dbReference>
<dbReference type="SUPFAM" id="SSF46894">
    <property type="entry name" value="C-terminal effector domain of the bipartite response regulators"/>
    <property type="match status" value="1"/>
</dbReference>
<evidence type="ECO:0000256" key="2">
    <source>
        <dbReference type="ARBA" id="ARBA00022553"/>
    </source>
</evidence>
<evidence type="ECO:0000259" key="9">
    <source>
        <dbReference type="PROSITE" id="PS50110"/>
    </source>
</evidence>
<dbReference type="Proteomes" id="UP000604730">
    <property type="component" value="Unassembled WGS sequence"/>
</dbReference>
<dbReference type="InterPro" id="IPR036388">
    <property type="entry name" value="WH-like_DNA-bd_sf"/>
</dbReference>
<evidence type="ECO:0000256" key="4">
    <source>
        <dbReference type="ARBA" id="ARBA00023125"/>
    </source>
</evidence>
<dbReference type="PRINTS" id="PR00038">
    <property type="entry name" value="HTHLUXR"/>
</dbReference>
<dbReference type="PROSITE" id="PS50043">
    <property type="entry name" value="HTH_LUXR_2"/>
    <property type="match status" value="1"/>
</dbReference>
<gene>
    <name evidence="10" type="ORF">JJN12_13310</name>
</gene>
<evidence type="ECO:0000256" key="3">
    <source>
        <dbReference type="ARBA" id="ARBA00023015"/>
    </source>
</evidence>
<keyword evidence="5" id="KW-0804">Transcription</keyword>
<feature type="domain" description="Response regulatory" evidence="9">
    <location>
        <begin position="2"/>
        <end position="124"/>
    </location>
</feature>
<evidence type="ECO:0000256" key="7">
    <source>
        <dbReference type="PROSITE-ProRule" id="PRU00169"/>
    </source>
</evidence>
<dbReference type="InterPro" id="IPR039420">
    <property type="entry name" value="WalR-like"/>
</dbReference>
<proteinExistence type="predicted"/>
<dbReference type="SMART" id="SM00421">
    <property type="entry name" value="HTH_LUXR"/>
    <property type="match status" value="1"/>
</dbReference>
<dbReference type="CDD" id="cd17535">
    <property type="entry name" value="REC_NarL-like"/>
    <property type="match status" value="1"/>
</dbReference>
<dbReference type="PROSITE" id="PS50110">
    <property type="entry name" value="RESPONSE_REGULATORY"/>
    <property type="match status" value="1"/>
</dbReference>
<sequence>MKILLIEDHRLLSESLKNSLLRYSDIQCVETVDYKTTERDIISKILSNSFDLLLIDINIKKILDIDGLELCRNILKEKPDCKIIILTGYDYYAFEKEAKKSGAVGFLNKDIGTDKLYNIIKEIIKGKRHFKISEDKLTDLTDKELEIINLYAQGFTRNEVASKLFISLRTLANHLNIIYDKLDVKNYQEMLRKATLLGYIKKNIF</sequence>
<dbReference type="InterPro" id="IPR000792">
    <property type="entry name" value="Tscrpt_reg_LuxR_C"/>
</dbReference>
<dbReference type="RefSeq" id="WP_208430138.1">
    <property type="nucleotide sequence ID" value="NZ_JAEPRJ010000001.1"/>
</dbReference>
<organism evidence="10 11">
    <name type="scientific">Catonella massiliensis</name>
    <dbReference type="NCBI Taxonomy" id="2799636"/>
    <lineage>
        <taxon>Bacteria</taxon>
        <taxon>Bacillati</taxon>
        <taxon>Bacillota</taxon>
        <taxon>Clostridia</taxon>
        <taxon>Lachnospirales</taxon>
        <taxon>Lachnospiraceae</taxon>
        <taxon>Catonella</taxon>
    </lineage>
</organism>
<evidence type="ECO:0000256" key="5">
    <source>
        <dbReference type="ARBA" id="ARBA00023163"/>
    </source>
</evidence>
<keyword evidence="3" id="KW-0805">Transcription regulation</keyword>
<dbReference type="Gene3D" id="1.10.10.10">
    <property type="entry name" value="Winged helix-like DNA-binding domain superfamily/Winged helix DNA-binding domain"/>
    <property type="match status" value="1"/>
</dbReference>
<accession>A0ABS1J486</accession>
<protein>
    <recommendedName>
        <fullName evidence="1">Stage 0 sporulation protein A homolog</fullName>
    </recommendedName>
</protein>
<reference evidence="10 11" key="1">
    <citation type="submission" date="2021-01" db="EMBL/GenBank/DDBJ databases">
        <title>Isolation and description of Catonella massiliensis sp. nov., a novel Catonella species, isolated from a stable periodontitis subject.</title>
        <authorList>
            <person name="Antezack A."/>
            <person name="Boxberger M."/>
            <person name="La Scola B."/>
            <person name="Monnet-Corti V."/>
        </authorList>
    </citation>
    <scope>NUCLEOTIDE SEQUENCE [LARGE SCALE GENOMIC DNA]</scope>
    <source>
        <strain evidence="10 11">Marseille-Q4567</strain>
    </source>
</reference>
<dbReference type="EMBL" id="JAEPRJ010000001">
    <property type="protein sequence ID" value="MBK5898739.1"/>
    <property type="molecule type" value="Genomic_DNA"/>
</dbReference>
<dbReference type="Pfam" id="PF00072">
    <property type="entry name" value="Response_reg"/>
    <property type="match status" value="1"/>
</dbReference>
<keyword evidence="4" id="KW-0238">DNA-binding</keyword>
<comment type="caution">
    <text evidence="10">The sequence shown here is derived from an EMBL/GenBank/DDBJ whole genome shotgun (WGS) entry which is preliminary data.</text>
</comment>
<feature type="domain" description="HTH luxR-type" evidence="8">
    <location>
        <begin position="133"/>
        <end position="198"/>
    </location>
</feature>
<evidence type="ECO:0000259" key="8">
    <source>
        <dbReference type="PROSITE" id="PS50043"/>
    </source>
</evidence>
<dbReference type="Pfam" id="PF00196">
    <property type="entry name" value="GerE"/>
    <property type="match status" value="1"/>
</dbReference>
<dbReference type="Gene3D" id="3.40.50.2300">
    <property type="match status" value="1"/>
</dbReference>
<dbReference type="CDD" id="cd06170">
    <property type="entry name" value="LuxR_C_like"/>
    <property type="match status" value="1"/>
</dbReference>
<dbReference type="InterPro" id="IPR011006">
    <property type="entry name" value="CheY-like_superfamily"/>
</dbReference>
<dbReference type="SMART" id="SM00448">
    <property type="entry name" value="REC"/>
    <property type="match status" value="1"/>
</dbReference>
<dbReference type="PANTHER" id="PTHR43214">
    <property type="entry name" value="TWO-COMPONENT RESPONSE REGULATOR"/>
    <property type="match status" value="1"/>
</dbReference>